<dbReference type="AlphaFoldDB" id="A0AB35RQM0"/>
<feature type="transmembrane region" description="Helical" evidence="5">
    <location>
        <begin position="366"/>
        <end position="389"/>
    </location>
</feature>
<feature type="transmembrane region" description="Helical" evidence="5">
    <location>
        <begin position="343"/>
        <end position="360"/>
    </location>
</feature>
<feature type="transmembrane region" description="Helical" evidence="5">
    <location>
        <begin position="168"/>
        <end position="188"/>
    </location>
</feature>
<feature type="transmembrane region" description="Helical" evidence="5">
    <location>
        <begin position="142"/>
        <end position="162"/>
    </location>
</feature>
<gene>
    <name evidence="7" type="ORF">R0H02_15700</name>
</gene>
<dbReference type="PANTHER" id="PTHR42910">
    <property type="entry name" value="TRANSPORTER SCO4007-RELATED"/>
    <property type="match status" value="1"/>
</dbReference>
<dbReference type="GO" id="GO:0022857">
    <property type="term" value="F:transmembrane transporter activity"/>
    <property type="evidence" value="ECO:0007669"/>
    <property type="project" value="InterPro"/>
</dbReference>
<keyword evidence="8" id="KW-1185">Reference proteome</keyword>
<feature type="transmembrane region" description="Helical" evidence="5">
    <location>
        <begin position="218"/>
        <end position="242"/>
    </location>
</feature>
<evidence type="ECO:0000256" key="5">
    <source>
        <dbReference type="SAM" id="Phobius"/>
    </source>
</evidence>
<keyword evidence="4 5" id="KW-0472">Membrane</keyword>
<feature type="transmembrane region" description="Helical" evidence="5">
    <location>
        <begin position="108"/>
        <end position="130"/>
    </location>
</feature>
<name>A0AB35RQM0_9ENTR</name>
<proteinExistence type="predicted"/>
<keyword evidence="3 5" id="KW-1133">Transmembrane helix</keyword>
<feature type="transmembrane region" description="Helical" evidence="5">
    <location>
        <begin position="305"/>
        <end position="322"/>
    </location>
</feature>
<protein>
    <submittedName>
        <fullName evidence="7">MFS transporter</fullName>
    </submittedName>
</protein>
<keyword evidence="2 5" id="KW-0812">Transmembrane</keyword>
<keyword evidence="1" id="KW-1003">Cell membrane</keyword>
<sequence length="397" mass="40922">MVTSSSSSTPLSAATVFLMALACAFAVSTLYYNQPLLASMGASFGRSDAQAGQIAMLTQLGYASGLFLLVPLGDRVDRKRLIIALLACNMVSLLAVAIAPNFNLLKLASFAVGASAVSAQIIIPTMSGLADPSLRGRVVGTLLSGLSAGLLFARTLSGFVGASEGWRMMFFIAVAIDVLVMAVIILRFPSTGQATSLPYTALLCSLWTLFKGEPTVRAACVTGFLMFAAFSALWSTLAMLMARPPYDFGPGAVGAFGFVGIAGLLASPAIGRMVDRVGSGKMLFAGALLLVAAFALVGVSASHLWLLIVAMAMIDIGNRAGLVANQSRITALSATARSRLNTLFMTSYFLGGATGTAVAATTSASLGWHGLALTGALFALTALCAHLLISTSTPSHR</sequence>
<dbReference type="InterPro" id="IPR020846">
    <property type="entry name" value="MFS_dom"/>
</dbReference>
<feature type="transmembrane region" description="Helical" evidence="5">
    <location>
        <begin position="81"/>
        <end position="102"/>
    </location>
</feature>
<evidence type="ECO:0000256" key="2">
    <source>
        <dbReference type="ARBA" id="ARBA00022692"/>
    </source>
</evidence>
<evidence type="ECO:0000313" key="8">
    <source>
        <dbReference type="Proteomes" id="UP001286589"/>
    </source>
</evidence>
<evidence type="ECO:0000256" key="3">
    <source>
        <dbReference type="ARBA" id="ARBA00022989"/>
    </source>
</evidence>
<dbReference type="Proteomes" id="UP001286589">
    <property type="component" value="Unassembled WGS sequence"/>
</dbReference>
<dbReference type="PROSITE" id="PS50850">
    <property type="entry name" value="MFS"/>
    <property type="match status" value="1"/>
</dbReference>
<dbReference type="SUPFAM" id="SSF103473">
    <property type="entry name" value="MFS general substrate transporter"/>
    <property type="match status" value="1"/>
</dbReference>
<reference evidence="7 8" key="1">
    <citation type="submission" date="2023-10" db="EMBL/GenBank/DDBJ databases">
        <title>Phytobacter spp. The emergence of a new genus of hospital-origin enterobacteria encoding carbapenemases in Argentina.</title>
        <authorList>
            <person name="Vay C."/>
            <person name="Almuzara M."/>
            <person name="Traglia G.M."/>
            <person name="Campos J."/>
        </authorList>
    </citation>
    <scope>NUCLEOTIDE SEQUENCE [LARGE SCALE GENOMIC DNA]</scope>
    <source>
        <strain evidence="7 8">CVMA36</strain>
    </source>
</reference>
<evidence type="ECO:0000256" key="4">
    <source>
        <dbReference type="ARBA" id="ARBA00023136"/>
    </source>
</evidence>
<evidence type="ECO:0000313" key="7">
    <source>
        <dbReference type="EMBL" id="MDV2863901.1"/>
    </source>
</evidence>
<dbReference type="CDD" id="cd17324">
    <property type="entry name" value="MFS_NepI_like"/>
    <property type="match status" value="1"/>
</dbReference>
<comment type="caution">
    <text evidence="7">The sequence shown here is derived from an EMBL/GenBank/DDBJ whole genome shotgun (WGS) entry which is preliminary data.</text>
</comment>
<feature type="transmembrane region" description="Helical" evidence="5">
    <location>
        <begin position="248"/>
        <end position="270"/>
    </location>
</feature>
<dbReference type="Pfam" id="PF07690">
    <property type="entry name" value="MFS_1"/>
    <property type="match status" value="1"/>
</dbReference>
<evidence type="ECO:0000256" key="1">
    <source>
        <dbReference type="ARBA" id="ARBA00022475"/>
    </source>
</evidence>
<dbReference type="Gene3D" id="1.20.1250.20">
    <property type="entry name" value="MFS general substrate transporter like domains"/>
    <property type="match status" value="1"/>
</dbReference>
<dbReference type="InterPro" id="IPR036259">
    <property type="entry name" value="MFS_trans_sf"/>
</dbReference>
<organism evidence="7 8">
    <name type="scientific">Phytobacter ursingii</name>
    <dbReference type="NCBI Taxonomy" id="1972431"/>
    <lineage>
        <taxon>Bacteria</taxon>
        <taxon>Pseudomonadati</taxon>
        <taxon>Pseudomonadota</taxon>
        <taxon>Gammaproteobacteria</taxon>
        <taxon>Enterobacterales</taxon>
        <taxon>Enterobacteriaceae</taxon>
        <taxon>Phytobacter</taxon>
    </lineage>
</organism>
<dbReference type="EMBL" id="JAWJAC010000009">
    <property type="protein sequence ID" value="MDV2863901.1"/>
    <property type="molecule type" value="Genomic_DNA"/>
</dbReference>
<dbReference type="RefSeq" id="WP_229221491.1">
    <property type="nucleotide sequence ID" value="NZ_JAWJAC010000009.1"/>
</dbReference>
<feature type="transmembrane region" description="Helical" evidence="5">
    <location>
        <begin position="282"/>
        <end position="299"/>
    </location>
</feature>
<feature type="domain" description="Major facilitator superfamily (MFS) profile" evidence="6">
    <location>
        <begin position="12"/>
        <end position="393"/>
    </location>
</feature>
<feature type="transmembrane region" description="Helical" evidence="5">
    <location>
        <begin position="50"/>
        <end position="69"/>
    </location>
</feature>
<evidence type="ECO:0000259" key="6">
    <source>
        <dbReference type="PROSITE" id="PS50850"/>
    </source>
</evidence>
<accession>A0AB35RQM0</accession>
<dbReference type="InterPro" id="IPR011701">
    <property type="entry name" value="MFS"/>
</dbReference>
<dbReference type="PANTHER" id="PTHR42910:SF1">
    <property type="entry name" value="MAJOR FACILITATOR SUPERFAMILY (MFS) PROFILE DOMAIN-CONTAINING PROTEIN"/>
    <property type="match status" value="1"/>
</dbReference>